<evidence type="ECO:0008006" key="4">
    <source>
        <dbReference type="Google" id="ProtNLM"/>
    </source>
</evidence>
<dbReference type="PANTHER" id="PTHR41339:SF1">
    <property type="entry name" value="SECRETED PROTEIN"/>
    <property type="match status" value="1"/>
</dbReference>
<feature type="signal peptide" evidence="1">
    <location>
        <begin position="1"/>
        <end position="18"/>
    </location>
</feature>
<dbReference type="Proteomes" id="UP001155182">
    <property type="component" value="Unassembled WGS sequence"/>
</dbReference>
<proteinExistence type="predicted"/>
<name>A0A9X2JFQ9_9SPHI</name>
<comment type="caution">
    <text evidence="2">The sequence shown here is derived from an EMBL/GenBank/DDBJ whole genome shotgun (WGS) entry which is preliminary data.</text>
</comment>
<protein>
    <recommendedName>
        <fullName evidence="4">T9SS C-terminal target domain-containing protein</fullName>
    </recommendedName>
</protein>
<organism evidence="2 3">
    <name type="scientific">Solitalea agri</name>
    <dbReference type="NCBI Taxonomy" id="2953739"/>
    <lineage>
        <taxon>Bacteria</taxon>
        <taxon>Pseudomonadati</taxon>
        <taxon>Bacteroidota</taxon>
        <taxon>Sphingobacteriia</taxon>
        <taxon>Sphingobacteriales</taxon>
        <taxon>Sphingobacteriaceae</taxon>
        <taxon>Solitalea</taxon>
    </lineage>
</organism>
<dbReference type="EMBL" id="JAMWYS010000040">
    <property type="protein sequence ID" value="MCO4293696.1"/>
    <property type="molecule type" value="Genomic_DNA"/>
</dbReference>
<dbReference type="AlphaFoldDB" id="A0A9X2JFQ9"/>
<gene>
    <name evidence="2" type="ORF">NF867_12555</name>
</gene>
<accession>A0A9X2JFQ9</accession>
<evidence type="ECO:0000256" key="1">
    <source>
        <dbReference type="SAM" id="SignalP"/>
    </source>
</evidence>
<dbReference type="PANTHER" id="PTHR41339">
    <property type="entry name" value="LIPL48"/>
    <property type="match status" value="1"/>
</dbReference>
<keyword evidence="3" id="KW-1185">Reference proteome</keyword>
<evidence type="ECO:0000313" key="2">
    <source>
        <dbReference type="EMBL" id="MCO4293696.1"/>
    </source>
</evidence>
<reference evidence="2" key="1">
    <citation type="submission" date="2022-06" db="EMBL/GenBank/DDBJ databases">
        <title>Solitalea sp. MAHUQ-68 isolated from rhizospheric soil.</title>
        <authorList>
            <person name="Huq M.A."/>
        </authorList>
    </citation>
    <scope>NUCLEOTIDE SEQUENCE</scope>
    <source>
        <strain evidence="2">MAHUQ-68</strain>
    </source>
</reference>
<feature type="chain" id="PRO_5040881264" description="T9SS C-terminal target domain-containing protein" evidence="1">
    <location>
        <begin position="19"/>
        <end position="463"/>
    </location>
</feature>
<dbReference type="RefSeq" id="WP_252588348.1">
    <property type="nucleotide sequence ID" value="NZ_JAMWYS010000040.1"/>
</dbReference>
<dbReference type="PROSITE" id="PS51257">
    <property type="entry name" value="PROKAR_LIPOPROTEIN"/>
    <property type="match status" value="1"/>
</dbReference>
<keyword evidence="1" id="KW-0732">Signal</keyword>
<evidence type="ECO:0000313" key="3">
    <source>
        <dbReference type="Proteomes" id="UP001155182"/>
    </source>
</evidence>
<sequence length="463" mass="49621">MKKSIKFIVLISSLLGIASCSKDSDDPTVPPTTKTETLPNSITTDRTLDAGTSYLIDGQLFVKNNAVLTIPAGTVISFVKHDEASNKGALIITQGAKLMVNGTVNKPVVFTSAEKNKAPGDWGALIILGKAPTNIGTGNVEGLAVSDDTKFGGNVSDDNSGSINFLRLEYCGGINPDGEEEWTIDKASGLCLESVGSGTIIDYVMVSNSKDDGYQFVGGTANITHLIAYNNGDDDFDFDYGFTGKMQYLISYRTQLTSNHALRANALESYNDAVPTANAPLTRPIISNMTIIGPQGMETTKTNLNQGVYIRKGTRFVFQNSIIAEYPQGALMTCPRTRPPLLQNNGSEFKYNLVQSDNADRTFSYDTGSDPAGFTGIIADAGTKDFALNNVNHNELFIASADLKLTNMYSANGPNLTLQTSSPAMTGANFEGPNFSSFFNVVPYRGAVGTSNWAVASNWAVWK</sequence>